<dbReference type="VEuPathDB" id="FungiDB:PV07_00275"/>
<dbReference type="GO" id="GO:0006508">
    <property type="term" value="P:proteolysis"/>
    <property type="evidence" value="ECO:0007669"/>
    <property type="project" value="InterPro"/>
</dbReference>
<feature type="domain" description="CPAF-like PDZ" evidence="2">
    <location>
        <begin position="120"/>
        <end position="230"/>
    </location>
</feature>
<dbReference type="AlphaFoldDB" id="A0A0D2CQD6"/>
<evidence type="ECO:0000313" key="3">
    <source>
        <dbReference type="EMBL" id="KIW33423.1"/>
    </source>
</evidence>
<keyword evidence="4" id="KW-1185">Reference proteome</keyword>
<dbReference type="InterPro" id="IPR005151">
    <property type="entry name" value="Tail-specific_protease"/>
</dbReference>
<evidence type="ECO:0000259" key="1">
    <source>
        <dbReference type="Pfam" id="PF03572"/>
    </source>
</evidence>
<feature type="domain" description="Tail specific protease" evidence="1">
    <location>
        <begin position="295"/>
        <end position="513"/>
    </location>
</feature>
<dbReference type="GO" id="GO:0008236">
    <property type="term" value="F:serine-type peptidase activity"/>
    <property type="evidence" value="ECO:0007669"/>
    <property type="project" value="InterPro"/>
</dbReference>
<dbReference type="Pfam" id="PF03572">
    <property type="entry name" value="Peptidase_S41"/>
    <property type="match status" value="1"/>
</dbReference>
<dbReference type="RefSeq" id="XP_016253639.1">
    <property type="nucleotide sequence ID" value="XM_016386711.1"/>
</dbReference>
<dbReference type="EMBL" id="KN847040">
    <property type="protein sequence ID" value="KIW33423.1"/>
    <property type="molecule type" value="Genomic_DNA"/>
</dbReference>
<proteinExistence type="predicted"/>
<reference evidence="3 4" key="1">
    <citation type="submission" date="2015-01" db="EMBL/GenBank/DDBJ databases">
        <title>The Genome Sequence of Cladophialophora immunda CBS83496.</title>
        <authorList>
            <consortium name="The Broad Institute Genomics Platform"/>
            <person name="Cuomo C."/>
            <person name="de Hoog S."/>
            <person name="Gorbushina A."/>
            <person name="Stielow B."/>
            <person name="Teixiera M."/>
            <person name="Abouelleil A."/>
            <person name="Chapman S.B."/>
            <person name="Priest M."/>
            <person name="Young S.K."/>
            <person name="Wortman J."/>
            <person name="Nusbaum C."/>
            <person name="Birren B."/>
        </authorList>
    </citation>
    <scope>NUCLEOTIDE SEQUENCE [LARGE SCALE GENOMIC DNA]</scope>
    <source>
        <strain evidence="3 4">CBS 83496</strain>
    </source>
</reference>
<name>A0A0D2CQD6_9EURO</name>
<accession>A0A0D2CQD6</accession>
<dbReference type="PANTHER" id="PTHR37049">
    <property type="entry name" value="PEPTIDASE S41 FAMILY PROTEIN"/>
    <property type="match status" value="1"/>
</dbReference>
<dbReference type="Gene3D" id="3.90.226.10">
    <property type="entry name" value="2-enoyl-CoA Hydratase, Chain A, domain 1"/>
    <property type="match status" value="1"/>
</dbReference>
<organism evidence="3 4">
    <name type="scientific">Cladophialophora immunda</name>
    <dbReference type="NCBI Taxonomy" id="569365"/>
    <lineage>
        <taxon>Eukaryota</taxon>
        <taxon>Fungi</taxon>
        <taxon>Dikarya</taxon>
        <taxon>Ascomycota</taxon>
        <taxon>Pezizomycotina</taxon>
        <taxon>Eurotiomycetes</taxon>
        <taxon>Chaetothyriomycetidae</taxon>
        <taxon>Chaetothyriales</taxon>
        <taxon>Herpotrichiellaceae</taxon>
        <taxon>Cladophialophora</taxon>
    </lineage>
</organism>
<evidence type="ECO:0000259" key="2">
    <source>
        <dbReference type="Pfam" id="PF23658"/>
    </source>
</evidence>
<dbReference type="OrthoDB" id="27214at2759"/>
<dbReference type="GeneID" id="27339469"/>
<dbReference type="InterPro" id="IPR029045">
    <property type="entry name" value="ClpP/crotonase-like_dom_sf"/>
</dbReference>
<gene>
    <name evidence="3" type="ORF">PV07_00275</name>
</gene>
<dbReference type="InterPro" id="IPR056186">
    <property type="entry name" value="PDZ_CPAF-rel"/>
</dbReference>
<dbReference type="SUPFAM" id="SSF52096">
    <property type="entry name" value="ClpP/crotonase"/>
    <property type="match status" value="1"/>
</dbReference>
<evidence type="ECO:0000313" key="4">
    <source>
        <dbReference type="Proteomes" id="UP000054466"/>
    </source>
</evidence>
<dbReference type="InterPro" id="IPR052766">
    <property type="entry name" value="S41A_metabolite_peptidase"/>
</dbReference>
<dbReference type="HOGENOM" id="CLU_014251_0_0_1"/>
<protein>
    <submittedName>
        <fullName evidence="3">Uncharacterized protein</fullName>
    </submittedName>
</protein>
<dbReference type="PANTHER" id="PTHR37049:SF4">
    <property type="entry name" value="RHODANESE DOMAIN-CONTAINING PROTEIN"/>
    <property type="match status" value="1"/>
</dbReference>
<sequence>MQLGVATLLEPEIAYECLSSVPIIQEDAEALVGSLRGYLEMQSTLDYLAAPTTGWLFPPVDIIDMLGQIRQKIANYEYSSEYDLQVDLHTMTLLGKDGHLTTKGPMLTALTFHRLQPANYLVSLSKDGIQDPSIYLLRDRYYPGDFYEPRLRSGEGFSAITKINNLDVQEYLQVESLTGTSQDLDALYNGMMYPYMQFDGPEFYPGPYTNFTFQNGSTKSFKNYASWGDNNLTGIADGYSMYERFLEIANLWDDSGSSAARARRQVKRQTFAPAQASDDAGAIMGYWDDGLPSEVAVVVISSFAPDDSGGSDVNSQKILHEILTTAKEKGKEKLIIDLRHNPGGSVHLCLDTMVQLFPDTPPDTKSSLRASGAQKALVHYYSEQTRIAEEIDPNTGLDEAEILAEANYSPWAYQAVMSPGARNFDSVDHYYGPYREGPGYFTSYFQENYTNNEYSLIDHSDMNITQVRPGAEWPFRPENMIILTDGICASSCSIFVENLKNKFRVMSIVVGGRPQTGPMQTVGGVRGSRLFPYDHLANLSIAYADQTTAYPEFADPEFEDWDYGPAVRFGEGLSVNGFNAYRIGEPHNIPLHFAYEAADCRIWYTPEMIEDDRVLWNRVAELAFTKRAGYVIESPYCVEGSTKHPTSISGGVRQGDLGPQTPPENAFPHYTGWIVNGTKITQENLGRAHGVGPGADQSSDDNTRVDPMALENFKALCSQYITEDQWFLKLMCLNIQ</sequence>
<dbReference type="Pfam" id="PF23658">
    <property type="entry name" value="PDZ_CPAF_rel"/>
    <property type="match status" value="1"/>
</dbReference>
<dbReference type="Proteomes" id="UP000054466">
    <property type="component" value="Unassembled WGS sequence"/>
</dbReference>
<dbReference type="STRING" id="569365.A0A0D2CQD6"/>